<keyword evidence="2" id="KW-1185">Reference proteome</keyword>
<sequence>MLQRVNPPLVPCAARRRKTHHRRVACACLALQPY</sequence>
<dbReference type="RefSeq" id="XP_060382095.1">
    <property type="nucleotide sequence ID" value="XM_060523357.1"/>
</dbReference>
<proteinExistence type="predicted"/>
<evidence type="ECO:0000313" key="2">
    <source>
        <dbReference type="Proteomes" id="UP001227543"/>
    </source>
</evidence>
<accession>A0ABQ9R9M7</accession>
<evidence type="ECO:0000313" key="1">
    <source>
        <dbReference type="EMBL" id="KAK1498605.1"/>
    </source>
</evidence>
<name>A0ABQ9R9M7_9PEZI</name>
<reference evidence="1 2" key="1">
    <citation type="submission" date="2016-10" db="EMBL/GenBank/DDBJ databases">
        <title>The genome sequence of Colletotrichum fioriniae PJ7.</title>
        <authorList>
            <person name="Baroncelli R."/>
        </authorList>
    </citation>
    <scope>NUCLEOTIDE SEQUENCE [LARGE SCALE GENOMIC DNA]</scope>
    <source>
        <strain evidence="1 2">Tom-12</strain>
    </source>
</reference>
<comment type="caution">
    <text evidence="1">The sequence shown here is derived from an EMBL/GenBank/DDBJ whole genome shotgun (WGS) entry which is preliminary data.</text>
</comment>
<organism evidence="1 2">
    <name type="scientific">Colletotrichum tamarilloi</name>
    <dbReference type="NCBI Taxonomy" id="1209934"/>
    <lineage>
        <taxon>Eukaryota</taxon>
        <taxon>Fungi</taxon>
        <taxon>Dikarya</taxon>
        <taxon>Ascomycota</taxon>
        <taxon>Pezizomycotina</taxon>
        <taxon>Sordariomycetes</taxon>
        <taxon>Hypocreomycetidae</taxon>
        <taxon>Glomerellales</taxon>
        <taxon>Glomerellaceae</taxon>
        <taxon>Colletotrichum</taxon>
        <taxon>Colletotrichum acutatum species complex</taxon>
    </lineage>
</organism>
<dbReference type="Proteomes" id="UP001227543">
    <property type="component" value="Unassembled WGS sequence"/>
</dbReference>
<protein>
    <recommendedName>
        <fullName evidence="3">Glyceraldehyde-3-phosphate dehydrogenase</fullName>
    </recommendedName>
</protein>
<gene>
    <name evidence="1" type="ORF">CTAM01_07334</name>
</gene>
<dbReference type="EMBL" id="MLFU01000022">
    <property type="protein sequence ID" value="KAK1498605.1"/>
    <property type="molecule type" value="Genomic_DNA"/>
</dbReference>
<evidence type="ECO:0008006" key="3">
    <source>
        <dbReference type="Google" id="ProtNLM"/>
    </source>
</evidence>
<dbReference type="GeneID" id="85407595"/>